<dbReference type="InterPro" id="IPR016032">
    <property type="entry name" value="Sig_transdc_resp-reg_C-effctor"/>
</dbReference>
<proteinExistence type="predicted"/>
<keyword evidence="3" id="KW-0804">Transcription</keyword>
<evidence type="ECO:0000313" key="6">
    <source>
        <dbReference type="Proteomes" id="UP000623307"/>
    </source>
</evidence>
<keyword evidence="1" id="KW-0805">Transcription regulation</keyword>
<dbReference type="InterPro" id="IPR000792">
    <property type="entry name" value="Tscrpt_reg_LuxR_C"/>
</dbReference>
<sequence>MRALLIADNSLQRTALVDWLRHVGGFEQVSCASFADLAGMPGKPEENQFLLIVVGPSVHGRTARLLDEFRHRLPPAPLLMLPDLPLHRGHKPATGSRAFAKSDTAERVVRLAAAGHLAGLLSTPEHQETSAQLDEARMLRLTKRQYQILVLLSQGHPLKIISRRLGISLATVKSHSGQLYHRLGASNSIEAVFTARQRGAKL</sequence>
<dbReference type="PANTHER" id="PTHR44688:SF16">
    <property type="entry name" value="DNA-BINDING TRANSCRIPTIONAL ACTIVATOR DEVR_DOSR"/>
    <property type="match status" value="1"/>
</dbReference>
<gene>
    <name evidence="5" type="ORF">JTE92_20575</name>
</gene>
<reference evidence="5 6" key="1">
    <citation type="submission" date="2021-02" db="EMBL/GenBank/DDBJ databases">
        <title>Complete Genome Sequence of Cupriavidus oxalaticus Strain Ox1, a Soil Oxalate-Degrading Species.</title>
        <authorList>
            <person name="Palmieri F."/>
            <person name="Udriet P."/>
            <person name="Deuasquier M."/>
            <person name="Beaudoing E."/>
            <person name="Johnson S.L."/>
            <person name="Davenport K.W."/>
            <person name="Chain P.S."/>
            <person name="Bindschedler S."/>
            <person name="Junier P."/>
        </authorList>
    </citation>
    <scope>NUCLEOTIDE SEQUENCE [LARGE SCALE GENOMIC DNA]</scope>
    <source>
        <strain evidence="5 6">Ox1</strain>
    </source>
</reference>
<name>A0ABX7HZV4_9BURK</name>
<dbReference type="PANTHER" id="PTHR44688">
    <property type="entry name" value="DNA-BINDING TRANSCRIPTIONAL ACTIVATOR DEVR_DOSR"/>
    <property type="match status" value="1"/>
</dbReference>
<dbReference type="Proteomes" id="UP000623307">
    <property type="component" value="Chromosome 2"/>
</dbReference>
<dbReference type="SMART" id="SM00421">
    <property type="entry name" value="HTH_LUXR"/>
    <property type="match status" value="1"/>
</dbReference>
<evidence type="ECO:0000256" key="3">
    <source>
        <dbReference type="ARBA" id="ARBA00023163"/>
    </source>
</evidence>
<organism evidence="5 6">
    <name type="scientific">Cupriavidus oxalaticus</name>
    <dbReference type="NCBI Taxonomy" id="96344"/>
    <lineage>
        <taxon>Bacteria</taxon>
        <taxon>Pseudomonadati</taxon>
        <taxon>Pseudomonadota</taxon>
        <taxon>Betaproteobacteria</taxon>
        <taxon>Burkholderiales</taxon>
        <taxon>Burkholderiaceae</taxon>
        <taxon>Cupriavidus</taxon>
    </lineage>
</organism>
<accession>A0ABX7HZV4</accession>
<protein>
    <submittedName>
        <fullName evidence="5">Response regulator transcription factor</fullName>
    </submittedName>
</protein>
<evidence type="ECO:0000256" key="2">
    <source>
        <dbReference type="ARBA" id="ARBA00023125"/>
    </source>
</evidence>
<dbReference type="SUPFAM" id="SSF46894">
    <property type="entry name" value="C-terminal effector domain of the bipartite response regulators"/>
    <property type="match status" value="1"/>
</dbReference>
<dbReference type="CDD" id="cd06170">
    <property type="entry name" value="LuxR_C_like"/>
    <property type="match status" value="1"/>
</dbReference>
<keyword evidence="6" id="KW-1185">Reference proteome</keyword>
<evidence type="ECO:0000259" key="4">
    <source>
        <dbReference type="PROSITE" id="PS50043"/>
    </source>
</evidence>
<evidence type="ECO:0000256" key="1">
    <source>
        <dbReference type="ARBA" id="ARBA00023015"/>
    </source>
</evidence>
<feature type="domain" description="HTH luxR-type" evidence="4">
    <location>
        <begin position="134"/>
        <end position="199"/>
    </location>
</feature>
<dbReference type="EMBL" id="CP069812">
    <property type="protein sequence ID" value="QRQ96038.1"/>
    <property type="molecule type" value="Genomic_DNA"/>
</dbReference>
<dbReference type="InterPro" id="IPR036388">
    <property type="entry name" value="WH-like_DNA-bd_sf"/>
</dbReference>
<dbReference type="PROSITE" id="PS50043">
    <property type="entry name" value="HTH_LUXR_2"/>
    <property type="match status" value="1"/>
</dbReference>
<keyword evidence="2" id="KW-0238">DNA-binding</keyword>
<dbReference type="Gene3D" id="1.10.10.10">
    <property type="entry name" value="Winged helix-like DNA-binding domain superfamily/Winged helix DNA-binding domain"/>
    <property type="match status" value="1"/>
</dbReference>
<evidence type="ECO:0000313" key="5">
    <source>
        <dbReference type="EMBL" id="QRQ96038.1"/>
    </source>
</evidence>
<dbReference type="Pfam" id="PF00196">
    <property type="entry name" value="GerE"/>
    <property type="match status" value="1"/>
</dbReference>
<dbReference type="PRINTS" id="PR00038">
    <property type="entry name" value="HTHLUXR"/>
</dbReference>